<dbReference type="InterPro" id="IPR038883">
    <property type="entry name" value="AN11006-like"/>
</dbReference>
<evidence type="ECO:0000313" key="1">
    <source>
        <dbReference type="EMBL" id="KAF2808423.1"/>
    </source>
</evidence>
<dbReference type="AlphaFoldDB" id="A0A6A6YIS8"/>
<dbReference type="OrthoDB" id="3799751at2759"/>
<proteinExistence type="predicted"/>
<gene>
    <name evidence="1 3" type="ORF">BDZ99DRAFT_499742</name>
</gene>
<reference evidence="1 3" key="1">
    <citation type="journal article" date="2020" name="Stud. Mycol.">
        <title>101 Dothideomycetes genomes: a test case for predicting lifestyles and emergence of pathogens.</title>
        <authorList>
            <person name="Haridas S."/>
            <person name="Albert R."/>
            <person name="Binder M."/>
            <person name="Bloem J."/>
            <person name="Labutti K."/>
            <person name="Salamov A."/>
            <person name="Andreopoulos B."/>
            <person name="Baker S."/>
            <person name="Barry K."/>
            <person name="Bills G."/>
            <person name="Bluhm B."/>
            <person name="Cannon C."/>
            <person name="Castanera R."/>
            <person name="Culley D."/>
            <person name="Daum C."/>
            <person name="Ezra D."/>
            <person name="Gonzalez J."/>
            <person name="Henrissat B."/>
            <person name="Kuo A."/>
            <person name="Liang C."/>
            <person name="Lipzen A."/>
            <person name="Lutzoni F."/>
            <person name="Magnuson J."/>
            <person name="Mondo S."/>
            <person name="Nolan M."/>
            <person name="Ohm R."/>
            <person name="Pangilinan J."/>
            <person name="Park H.-J."/>
            <person name="Ramirez L."/>
            <person name="Alfaro M."/>
            <person name="Sun H."/>
            <person name="Tritt A."/>
            <person name="Yoshinaga Y."/>
            <person name="Zwiers L.-H."/>
            <person name="Turgeon B."/>
            <person name="Goodwin S."/>
            <person name="Spatafora J."/>
            <person name="Crous P."/>
            <person name="Grigoriev I."/>
        </authorList>
    </citation>
    <scope>NUCLEOTIDE SEQUENCE</scope>
    <source>
        <strain evidence="1 3">CBS 304.34</strain>
    </source>
</reference>
<dbReference type="RefSeq" id="XP_033575387.1">
    <property type="nucleotide sequence ID" value="XM_033723674.1"/>
</dbReference>
<keyword evidence="2" id="KW-1185">Reference proteome</keyword>
<evidence type="ECO:0000313" key="3">
    <source>
        <dbReference type="RefSeq" id="XP_033575387.1"/>
    </source>
</evidence>
<dbReference type="Proteomes" id="UP000504636">
    <property type="component" value="Unplaced"/>
</dbReference>
<accession>A0A6A6YIS8</accession>
<dbReference type="PANTHER" id="PTHR42085">
    <property type="entry name" value="F-BOX DOMAIN-CONTAINING PROTEIN"/>
    <property type="match status" value="1"/>
</dbReference>
<sequence>MVFRFPDLPRELRDRIYGYALVYEAIDINVQICESDKPVPKDHYTGNPRKIKCAQAPSRSSFAVRVRPETDADRLKRLSRRRPFFDRECRIHKHELLTYVQKADSMACEKGCHGEKHDRDPCGQCEKCKEMREERSTSGNPDSDKCCRECKPGVQLSLLSVSKQVYQEAAEIFYRRNKFFFSDNLTGWPDSACLAFLHDHPTWALERIRGLGLRINTTHCSCHLPISENWSLLVSKIRNLQLDHLDFSARAYFDEDDYVEIDTAFEHSNEILSSDWILELPSDETHWEEGHWNPPPDWIAEILGSGIKVKRLGLKMQVDRPSGVEWYLKNYKNGEDDGTLSNLRQLVIKLRQTLLKNGELLGETGLRILKFCPHKEWPYMNAFKCFSDDKGTSLSFRILGDDDWDGSEEWVPWSDGLEESAADAPLLTTGLEFEMLWAEHEAANKITSNTAYWPGWNTGVGRWVGMNGGDADWTQLK</sequence>
<name>A0A6A6YIS8_9PEZI</name>
<evidence type="ECO:0000313" key="2">
    <source>
        <dbReference type="Proteomes" id="UP000504636"/>
    </source>
</evidence>
<organism evidence="1">
    <name type="scientific">Mytilinidion resinicola</name>
    <dbReference type="NCBI Taxonomy" id="574789"/>
    <lineage>
        <taxon>Eukaryota</taxon>
        <taxon>Fungi</taxon>
        <taxon>Dikarya</taxon>
        <taxon>Ascomycota</taxon>
        <taxon>Pezizomycotina</taxon>
        <taxon>Dothideomycetes</taxon>
        <taxon>Pleosporomycetidae</taxon>
        <taxon>Mytilinidiales</taxon>
        <taxon>Mytilinidiaceae</taxon>
        <taxon>Mytilinidion</taxon>
    </lineage>
</organism>
<dbReference type="GeneID" id="54464567"/>
<protein>
    <recommendedName>
        <fullName evidence="4">F-box domain-containing protein</fullName>
    </recommendedName>
</protein>
<dbReference type="PANTHER" id="PTHR42085:SF8">
    <property type="entry name" value="F-BOX DOMAIN-CONTAINING PROTEIN"/>
    <property type="match status" value="1"/>
</dbReference>
<dbReference type="EMBL" id="MU003703">
    <property type="protein sequence ID" value="KAF2808423.1"/>
    <property type="molecule type" value="Genomic_DNA"/>
</dbReference>
<evidence type="ECO:0008006" key="4">
    <source>
        <dbReference type="Google" id="ProtNLM"/>
    </source>
</evidence>
<reference evidence="3" key="3">
    <citation type="submission" date="2025-04" db="UniProtKB">
        <authorList>
            <consortium name="RefSeq"/>
        </authorList>
    </citation>
    <scope>IDENTIFICATION</scope>
    <source>
        <strain evidence="3">CBS 304.34</strain>
    </source>
</reference>
<reference evidence="3" key="2">
    <citation type="submission" date="2020-04" db="EMBL/GenBank/DDBJ databases">
        <authorList>
            <consortium name="NCBI Genome Project"/>
        </authorList>
    </citation>
    <scope>NUCLEOTIDE SEQUENCE</scope>
    <source>
        <strain evidence="3">CBS 304.34</strain>
    </source>
</reference>